<evidence type="ECO:0000313" key="2">
    <source>
        <dbReference type="Proteomes" id="UP001360953"/>
    </source>
</evidence>
<sequence>MDGTVGINHSYVWRNSRRVCRANDTTLCDVRCAVRVPFLSFLSLSLSLSLASSFTHAPLRHTHIRPYIIIRTYESYPSHPTATPCRALPCSYKTPPRVLRMPYVLCIDTDGCEVPTSTTGRYGRQMPPRQPPHDEYLLHARRRRGAADRQTDRQPEGWMHVVSCMESVHLCIEEKDLVSGRAEDGWMGCESDGSRINGSMSVSVKQT</sequence>
<dbReference type="GeneID" id="92029048"/>
<evidence type="ECO:0000313" key="1">
    <source>
        <dbReference type="EMBL" id="KAK7534835.1"/>
    </source>
</evidence>
<keyword evidence="2" id="KW-1185">Reference proteome</keyword>
<proteinExistence type="predicted"/>
<name>A0ABR1LI07_9PEZI</name>
<comment type="caution">
    <text evidence="1">The sequence shown here is derived from an EMBL/GenBank/DDBJ whole genome shotgun (WGS) entry which is preliminary data.</text>
</comment>
<dbReference type="RefSeq" id="XP_066653560.1">
    <property type="nucleotide sequence ID" value="XM_066796142.1"/>
</dbReference>
<dbReference type="EMBL" id="JBBPEH010000008">
    <property type="protein sequence ID" value="KAK7534835.1"/>
    <property type="molecule type" value="Genomic_DNA"/>
</dbReference>
<gene>
    <name evidence="1" type="ORF">J3D65DRAFT_425815</name>
</gene>
<protein>
    <submittedName>
        <fullName evidence="1">Uncharacterized protein</fullName>
    </submittedName>
</protein>
<organism evidence="1 2">
    <name type="scientific">Phyllosticta citribraziliensis</name>
    <dbReference type="NCBI Taxonomy" id="989973"/>
    <lineage>
        <taxon>Eukaryota</taxon>
        <taxon>Fungi</taxon>
        <taxon>Dikarya</taxon>
        <taxon>Ascomycota</taxon>
        <taxon>Pezizomycotina</taxon>
        <taxon>Dothideomycetes</taxon>
        <taxon>Dothideomycetes incertae sedis</taxon>
        <taxon>Botryosphaeriales</taxon>
        <taxon>Phyllostictaceae</taxon>
        <taxon>Phyllosticta</taxon>
    </lineage>
</organism>
<dbReference type="Proteomes" id="UP001360953">
    <property type="component" value="Unassembled WGS sequence"/>
</dbReference>
<reference evidence="1 2" key="1">
    <citation type="submission" date="2024-04" db="EMBL/GenBank/DDBJ databases">
        <title>Phyllosticta paracitricarpa is synonymous to the EU quarantine fungus P. citricarpa based on phylogenomic analyses.</title>
        <authorList>
            <consortium name="Lawrence Berkeley National Laboratory"/>
            <person name="Van ingen-buijs V.A."/>
            <person name="Van westerhoven A.C."/>
            <person name="Haridas S."/>
            <person name="Skiadas P."/>
            <person name="Martin F."/>
            <person name="Groenewald J.Z."/>
            <person name="Crous P.W."/>
            <person name="Seidl M.F."/>
        </authorList>
    </citation>
    <scope>NUCLEOTIDE SEQUENCE [LARGE SCALE GENOMIC DNA]</scope>
    <source>
        <strain evidence="1 2">CPC 17464</strain>
    </source>
</reference>
<accession>A0ABR1LI07</accession>